<comment type="caution">
    <text evidence="2">The sequence shown here is derived from an EMBL/GenBank/DDBJ whole genome shotgun (WGS) entry which is preliminary data.</text>
</comment>
<dbReference type="EMBL" id="CAKXZS010000030">
    <property type="protein sequence ID" value="CAH2404360.1"/>
    <property type="molecule type" value="Genomic_DNA"/>
</dbReference>
<organism evidence="2 3">
    <name type="scientific">Mesorhizobium ventifaucium</name>
    <dbReference type="NCBI Taxonomy" id="666020"/>
    <lineage>
        <taxon>Bacteria</taxon>
        <taxon>Pseudomonadati</taxon>
        <taxon>Pseudomonadota</taxon>
        <taxon>Alphaproteobacteria</taxon>
        <taxon>Hyphomicrobiales</taxon>
        <taxon>Phyllobacteriaceae</taxon>
        <taxon>Mesorhizobium</taxon>
    </lineage>
</organism>
<name>A0ABM9E5G2_9HYPH</name>
<evidence type="ECO:0000313" key="3">
    <source>
        <dbReference type="Proteomes" id="UP001152604"/>
    </source>
</evidence>
<sequence>MANDRFWRIVLKKFGWRETQAASAHGGEEAFLLFLANALQGSQRHPLKDETSTPGPAGLAQSIAADFST</sequence>
<dbReference type="RefSeq" id="WP_254026879.1">
    <property type="nucleotide sequence ID" value="NZ_CAKXZS010000030.1"/>
</dbReference>
<dbReference type="Proteomes" id="UP001152604">
    <property type="component" value="Unassembled WGS sequence"/>
</dbReference>
<evidence type="ECO:0000313" key="2">
    <source>
        <dbReference type="EMBL" id="CAH2404360.1"/>
    </source>
</evidence>
<reference evidence="2" key="1">
    <citation type="submission" date="2022-03" db="EMBL/GenBank/DDBJ databases">
        <authorList>
            <person name="Brunel B."/>
        </authorList>
    </citation>
    <scope>NUCLEOTIDE SEQUENCE</scope>
    <source>
        <strain evidence="2">STM4922sample</strain>
    </source>
</reference>
<feature type="region of interest" description="Disordered" evidence="1">
    <location>
        <begin position="44"/>
        <end position="69"/>
    </location>
</feature>
<gene>
    <name evidence="2" type="ORF">MES4922_360058</name>
</gene>
<accession>A0ABM9E5G2</accession>
<evidence type="ECO:0000256" key="1">
    <source>
        <dbReference type="SAM" id="MobiDB-lite"/>
    </source>
</evidence>
<protein>
    <submittedName>
        <fullName evidence="2">Uncharacterized protein</fullName>
    </submittedName>
</protein>
<keyword evidence="3" id="KW-1185">Reference proteome</keyword>
<proteinExistence type="predicted"/>